<gene>
    <name evidence="3" type="ORF">A9404_12990</name>
</gene>
<dbReference type="InterPro" id="IPR035919">
    <property type="entry name" value="EAL_sf"/>
</dbReference>
<keyword evidence="4" id="KW-1185">Reference proteome</keyword>
<feature type="domain" description="GGDEF" evidence="2">
    <location>
        <begin position="298"/>
        <end position="432"/>
    </location>
</feature>
<dbReference type="Proteomes" id="UP000078596">
    <property type="component" value="Chromosome"/>
</dbReference>
<dbReference type="InterPro" id="IPR035965">
    <property type="entry name" value="PAS-like_dom_sf"/>
</dbReference>
<sequence length="694" mass="77341">MLDRVKERPFTVLYLSSAINDSIALRGQLRNQGLQANVTHADSIEAAQQQMGKTPADVILIDFGGHSAGMLESLGETEQAKVLFDDLPKLVLADVDDDSQVLPLYELGATAVVVHESRLIPVLIREVVASISEQNRKLFKKKLDNAEQRCQKLIDGSSEAVAYIQDGLHIYANRAYLDLLGFAELGDLMEEPLLDRAVGESAGRLKNFLKEDQATEEFEMSTEGGDRIKVIISSSRASFAGEECLQIFMTRKQQNSAEVEEQLEFLARRDILTGLYNRNYFFDQLHTRIGLIKDHEGESGALLMLDITNSDALKRMIGTTGIDSLLTEFGKEIEALVGGKGLVARHGAYSFLVLLGKADQAQAEVVVKSLIGYAKDYIFSMGTTSVTVNVALGLVLLDSNSPINSMELVDRAERATNKAAEKGVNQFELYQPNLKTASDAEQEETWARRIKDALKENRFFLAFQPIVSLLGHRDLNRFEVFLRMIDEEGNPLRPMEFLGRAERGDLMQSIDRWVILSSIKEISAALKRGEQVKLYVRVSEQSLRDDGFAQWLVSRLSSIRLPEELIVIQVRADTAGYLLKHLENLRDAISPLGATLLIDGFGEGAEPFRLLDHLKTKSIKISRALLENFSHESAHQTAVAKLLNDANGREMEVIVPNVEDPATLQLLWPMGVDLVQGDFIQSPRDSLEFDFTQF</sequence>
<dbReference type="SMART" id="SM00267">
    <property type="entry name" value="GGDEF"/>
    <property type="match status" value="1"/>
</dbReference>
<reference evidence="3 4" key="1">
    <citation type="submission" date="2016-06" db="EMBL/GenBank/DDBJ databases">
        <title>Insight into the functional genes involving in sulfur oxidation in Pearl River water.</title>
        <authorList>
            <person name="Luo J."/>
            <person name="Tan X."/>
            <person name="Lin W."/>
        </authorList>
    </citation>
    <scope>NUCLEOTIDE SEQUENCE [LARGE SCALE GENOMIC DNA]</scope>
    <source>
        <strain evidence="3 4">LS2</strain>
    </source>
</reference>
<dbReference type="NCBIfam" id="TIGR00254">
    <property type="entry name" value="GGDEF"/>
    <property type="match status" value="1"/>
</dbReference>
<dbReference type="SUPFAM" id="SSF55073">
    <property type="entry name" value="Nucleotide cyclase"/>
    <property type="match status" value="1"/>
</dbReference>
<dbReference type="Pfam" id="PF00563">
    <property type="entry name" value="EAL"/>
    <property type="match status" value="1"/>
</dbReference>
<evidence type="ECO:0000259" key="1">
    <source>
        <dbReference type="PROSITE" id="PS50883"/>
    </source>
</evidence>
<dbReference type="InterPro" id="IPR029787">
    <property type="entry name" value="Nucleotide_cyclase"/>
</dbReference>
<dbReference type="Gene3D" id="3.30.70.270">
    <property type="match status" value="1"/>
</dbReference>
<dbReference type="EMBL" id="CP016027">
    <property type="protein sequence ID" value="ANJ68162.1"/>
    <property type="molecule type" value="Genomic_DNA"/>
</dbReference>
<evidence type="ECO:0008006" key="5">
    <source>
        <dbReference type="Google" id="ProtNLM"/>
    </source>
</evidence>
<dbReference type="Pfam" id="PF00990">
    <property type="entry name" value="GGDEF"/>
    <property type="match status" value="1"/>
</dbReference>
<dbReference type="STRING" id="1860122.A9404_12990"/>
<dbReference type="SUPFAM" id="SSF55785">
    <property type="entry name" value="PYP-like sensor domain (PAS domain)"/>
    <property type="match status" value="1"/>
</dbReference>
<dbReference type="CDD" id="cd01948">
    <property type="entry name" value="EAL"/>
    <property type="match status" value="1"/>
</dbReference>
<dbReference type="InterPro" id="IPR000160">
    <property type="entry name" value="GGDEF_dom"/>
</dbReference>
<evidence type="ECO:0000259" key="2">
    <source>
        <dbReference type="PROSITE" id="PS50887"/>
    </source>
</evidence>
<dbReference type="Gene3D" id="3.20.20.450">
    <property type="entry name" value="EAL domain"/>
    <property type="match status" value="1"/>
</dbReference>
<dbReference type="Gene3D" id="3.30.450.20">
    <property type="entry name" value="PAS domain"/>
    <property type="match status" value="1"/>
</dbReference>
<feature type="domain" description="EAL" evidence="1">
    <location>
        <begin position="443"/>
        <end position="694"/>
    </location>
</feature>
<dbReference type="SUPFAM" id="SSF141868">
    <property type="entry name" value="EAL domain-like"/>
    <property type="match status" value="1"/>
</dbReference>
<proteinExistence type="predicted"/>
<protein>
    <recommendedName>
        <fullName evidence="5">Diguanylate cyclase</fullName>
    </recommendedName>
</protein>
<dbReference type="PROSITE" id="PS50883">
    <property type="entry name" value="EAL"/>
    <property type="match status" value="1"/>
</dbReference>
<dbReference type="InterPro" id="IPR043128">
    <property type="entry name" value="Rev_trsase/Diguanyl_cyclase"/>
</dbReference>
<dbReference type="SMART" id="SM00052">
    <property type="entry name" value="EAL"/>
    <property type="match status" value="1"/>
</dbReference>
<dbReference type="PANTHER" id="PTHR44757:SF2">
    <property type="entry name" value="BIOFILM ARCHITECTURE MAINTENANCE PROTEIN MBAA"/>
    <property type="match status" value="1"/>
</dbReference>
<accession>A0A191ZJZ0</accession>
<dbReference type="AlphaFoldDB" id="A0A191ZJZ0"/>
<dbReference type="InterPro" id="IPR052155">
    <property type="entry name" value="Biofilm_reg_signaling"/>
</dbReference>
<dbReference type="PANTHER" id="PTHR44757">
    <property type="entry name" value="DIGUANYLATE CYCLASE DGCP"/>
    <property type="match status" value="1"/>
</dbReference>
<dbReference type="PROSITE" id="PS50887">
    <property type="entry name" value="GGDEF"/>
    <property type="match status" value="1"/>
</dbReference>
<dbReference type="RefSeq" id="WP_066102449.1">
    <property type="nucleotide sequence ID" value="NZ_CP016027.1"/>
</dbReference>
<dbReference type="KEGG" id="haz:A9404_12990"/>
<evidence type="ECO:0000313" key="4">
    <source>
        <dbReference type="Proteomes" id="UP000078596"/>
    </source>
</evidence>
<organism evidence="3 4">
    <name type="scientific">Halothiobacillus diazotrophicus</name>
    <dbReference type="NCBI Taxonomy" id="1860122"/>
    <lineage>
        <taxon>Bacteria</taxon>
        <taxon>Pseudomonadati</taxon>
        <taxon>Pseudomonadota</taxon>
        <taxon>Gammaproteobacteria</taxon>
        <taxon>Chromatiales</taxon>
        <taxon>Halothiobacillaceae</taxon>
        <taxon>Halothiobacillus</taxon>
    </lineage>
</organism>
<name>A0A191ZJZ0_9GAMM</name>
<dbReference type="InterPro" id="IPR001633">
    <property type="entry name" value="EAL_dom"/>
</dbReference>
<evidence type="ECO:0000313" key="3">
    <source>
        <dbReference type="EMBL" id="ANJ68162.1"/>
    </source>
</evidence>